<dbReference type="GO" id="GO:0032259">
    <property type="term" value="P:methylation"/>
    <property type="evidence" value="ECO:0007669"/>
    <property type="project" value="UniProtKB-KW"/>
</dbReference>
<keyword evidence="3" id="KW-1185">Reference proteome</keyword>
<evidence type="ECO:0000259" key="1">
    <source>
        <dbReference type="Pfam" id="PF13649"/>
    </source>
</evidence>
<comment type="caution">
    <text evidence="2">The sequence shown here is derived from an EMBL/GenBank/DDBJ whole genome shotgun (WGS) entry which is preliminary data.</text>
</comment>
<name>A0ABR7A0P9_9BURK</name>
<reference evidence="2 3" key="1">
    <citation type="submission" date="2020-08" db="EMBL/GenBank/DDBJ databases">
        <title>Novel species isolated from subtropical streams in China.</title>
        <authorList>
            <person name="Lu H."/>
        </authorList>
    </citation>
    <scope>NUCLEOTIDE SEQUENCE [LARGE SCALE GENOMIC DNA]</scope>
    <source>
        <strain evidence="2 3">CY22W</strain>
    </source>
</reference>
<dbReference type="Proteomes" id="UP000654304">
    <property type="component" value="Unassembled WGS sequence"/>
</dbReference>
<dbReference type="InterPro" id="IPR029063">
    <property type="entry name" value="SAM-dependent_MTases_sf"/>
</dbReference>
<dbReference type="Gene3D" id="3.40.50.150">
    <property type="entry name" value="Vaccinia Virus protein VP39"/>
    <property type="match status" value="1"/>
</dbReference>
<gene>
    <name evidence="2" type="ORF">H8K43_02260</name>
</gene>
<keyword evidence="2" id="KW-0489">Methyltransferase</keyword>
<protein>
    <submittedName>
        <fullName evidence="2">Class I SAM-dependent methyltransferase</fullName>
    </submittedName>
</protein>
<feature type="domain" description="Methyltransferase" evidence="1">
    <location>
        <begin position="30"/>
        <end position="116"/>
    </location>
</feature>
<dbReference type="InterPro" id="IPR041698">
    <property type="entry name" value="Methyltransf_25"/>
</dbReference>
<proteinExistence type="predicted"/>
<dbReference type="SUPFAM" id="SSF53335">
    <property type="entry name" value="S-adenosyl-L-methionine-dependent methyltransferases"/>
    <property type="match status" value="1"/>
</dbReference>
<accession>A0ABR7A0P9</accession>
<dbReference type="GO" id="GO:0008168">
    <property type="term" value="F:methyltransferase activity"/>
    <property type="evidence" value="ECO:0007669"/>
    <property type="project" value="UniProtKB-KW"/>
</dbReference>
<evidence type="ECO:0000313" key="3">
    <source>
        <dbReference type="Proteomes" id="UP000654304"/>
    </source>
</evidence>
<organism evidence="2 3">
    <name type="scientific">Undibacterium curvum</name>
    <dbReference type="NCBI Taxonomy" id="2762294"/>
    <lineage>
        <taxon>Bacteria</taxon>
        <taxon>Pseudomonadati</taxon>
        <taxon>Pseudomonadota</taxon>
        <taxon>Betaproteobacteria</taxon>
        <taxon>Burkholderiales</taxon>
        <taxon>Oxalobacteraceae</taxon>
        <taxon>Undibacterium</taxon>
    </lineage>
</organism>
<dbReference type="Pfam" id="PF13649">
    <property type="entry name" value="Methyltransf_25"/>
    <property type="match status" value="1"/>
</dbReference>
<evidence type="ECO:0000313" key="2">
    <source>
        <dbReference type="EMBL" id="MBC3930482.1"/>
    </source>
</evidence>
<keyword evidence="2" id="KW-0808">Transferase</keyword>
<dbReference type="EMBL" id="JACOGD010000001">
    <property type="protein sequence ID" value="MBC3930482.1"/>
    <property type="molecule type" value="Genomic_DNA"/>
</dbReference>
<dbReference type="CDD" id="cd02440">
    <property type="entry name" value="AdoMet_MTases"/>
    <property type="match status" value="1"/>
</dbReference>
<sequence length="193" mass="21045">MALCAHMVCGAGAASPWVIRHSQLIQSGRVLDVACGHGRNLRPLLGSDLELFGVDRDPAGFAELNLAGVRTITLDLEQEMDEVLPFEDASFSALIVCNYLHRPLFPRLLKLLAPGGVMIYETFAVGNEEFGKPSRAEFLLKEGELLQLIASDPTVAMEVIAYESGYVDVPKPAQIQRICARRQGGAKQLNRLA</sequence>